<protein>
    <submittedName>
        <fullName evidence="2">Uncharacterized protein LOC117644248</fullName>
    </submittedName>
</protein>
<keyword evidence="1" id="KW-1185">Reference proteome</keyword>
<accession>A0A6P8ZLT6</accession>
<proteinExistence type="predicted"/>
<organism evidence="2">
    <name type="scientific">Thrips palmi</name>
    <name type="common">Melon thrips</name>
    <dbReference type="NCBI Taxonomy" id="161013"/>
    <lineage>
        <taxon>Eukaryota</taxon>
        <taxon>Metazoa</taxon>
        <taxon>Ecdysozoa</taxon>
        <taxon>Arthropoda</taxon>
        <taxon>Hexapoda</taxon>
        <taxon>Insecta</taxon>
        <taxon>Pterygota</taxon>
        <taxon>Neoptera</taxon>
        <taxon>Paraneoptera</taxon>
        <taxon>Thysanoptera</taxon>
        <taxon>Terebrantia</taxon>
        <taxon>Thripoidea</taxon>
        <taxon>Thripidae</taxon>
        <taxon>Thrips</taxon>
    </lineage>
</organism>
<evidence type="ECO:0000313" key="2">
    <source>
        <dbReference type="RefSeq" id="XP_034239419.1"/>
    </source>
</evidence>
<evidence type="ECO:0000313" key="1">
    <source>
        <dbReference type="Proteomes" id="UP000515158"/>
    </source>
</evidence>
<dbReference type="KEGG" id="tpal:117644248"/>
<dbReference type="GeneID" id="117644248"/>
<reference evidence="2" key="1">
    <citation type="submission" date="2025-08" db="UniProtKB">
        <authorList>
            <consortium name="RefSeq"/>
        </authorList>
    </citation>
    <scope>IDENTIFICATION</scope>
    <source>
        <tissue evidence="2">Total insect</tissue>
    </source>
</reference>
<sequence>MPLTIIPHKIGSLIKILSFPKDTDDTTEDYFSCSASAMKKSLLSPLTERNLCSNRRTITYDNMDLNRFTKFPTQTNTNLCHNSRTLICSSNFDHCETVLLDS</sequence>
<dbReference type="Proteomes" id="UP000515158">
    <property type="component" value="Unplaced"/>
</dbReference>
<gene>
    <name evidence="2" type="primary">LOC117644248</name>
</gene>
<dbReference type="RefSeq" id="XP_034239419.1">
    <property type="nucleotide sequence ID" value="XM_034383528.1"/>
</dbReference>
<name>A0A6P8ZLT6_THRPL</name>
<dbReference type="AlphaFoldDB" id="A0A6P8ZLT6"/>
<dbReference type="InParanoid" id="A0A6P8ZLT6"/>